<feature type="domain" description="EF-hand" evidence="2">
    <location>
        <begin position="64"/>
        <end position="99"/>
    </location>
</feature>
<dbReference type="PANTHER" id="PTHR23064">
    <property type="entry name" value="TROPONIN"/>
    <property type="match status" value="1"/>
</dbReference>
<keyword evidence="4" id="KW-1185">Reference proteome</keyword>
<dbReference type="InterPro" id="IPR052591">
    <property type="entry name" value="CML21-like"/>
</dbReference>
<comment type="caution">
    <text evidence="3">The sequence shown here is derived from an EMBL/GenBank/DDBJ whole genome shotgun (WGS) entry which is preliminary data.</text>
</comment>
<dbReference type="PROSITE" id="PS50222">
    <property type="entry name" value="EF_HAND_2"/>
    <property type="match status" value="2"/>
</dbReference>
<accession>A0A9Q0C1U8</accession>
<keyword evidence="1" id="KW-0106">Calcium</keyword>
<dbReference type="InterPro" id="IPR018247">
    <property type="entry name" value="EF_Hand_1_Ca_BS"/>
</dbReference>
<dbReference type="SMART" id="SM00054">
    <property type="entry name" value="EFh"/>
    <property type="match status" value="3"/>
</dbReference>
<dbReference type="OrthoDB" id="26525at2759"/>
<name>A0A9Q0C1U8_9POAL</name>
<dbReference type="InterPro" id="IPR002048">
    <property type="entry name" value="EF_hand_dom"/>
</dbReference>
<dbReference type="EMBL" id="JAMQYH010000005">
    <property type="protein sequence ID" value="KAJ1685717.1"/>
    <property type="molecule type" value="Genomic_DNA"/>
</dbReference>
<dbReference type="Gene3D" id="1.10.238.10">
    <property type="entry name" value="EF-hand"/>
    <property type="match status" value="2"/>
</dbReference>
<dbReference type="InterPro" id="IPR011992">
    <property type="entry name" value="EF-hand-dom_pair"/>
</dbReference>
<evidence type="ECO:0000313" key="3">
    <source>
        <dbReference type="EMBL" id="KAJ1685717.1"/>
    </source>
</evidence>
<dbReference type="PROSITE" id="PS00018">
    <property type="entry name" value="EF_HAND_1"/>
    <property type="match status" value="1"/>
</dbReference>
<dbReference type="Pfam" id="PF13499">
    <property type="entry name" value="EF-hand_7"/>
    <property type="match status" value="2"/>
</dbReference>
<evidence type="ECO:0000259" key="2">
    <source>
        <dbReference type="PROSITE" id="PS50222"/>
    </source>
</evidence>
<dbReference type="GO" id="GO:0005509">
    <property type="term" value="F:calcium ion binding"/>
    <property type="evidence" value="ECO:0007669"/>
    <property type="project" value="InterPro"/>
</dbReference>
<dbReference type="SUPFAM" id="SSF47473">
    <property type="entry name" value="EF-hand"/>
    <property type="match status" value="1"/>
</dbReference>
<protein>
    <recommendedName>
        <fullName evidence="2">EF-hand domain-containing protein</fullName>
    </recommendedName>
</protein>
<evidence type="ECO:0000313" key="4">
    <source>
        <dbReference type="Proteomes" id="UP001151287"/>
    </source>
</evidence>
<sequence length="234" mass="27231">MRGASGLFHPLHALKSFFWGKCSKEDQNLERRLIEAIKQRNKSTGQKTFRSMNSITMRFPQLKEGLRNIKHLFNQYDEDRNGTIDHQEMKKCFEKMQIQLSVKDMHSLYRYCEVDGNKGIQYPEFIVLLCLAYLLTTSAVSSIAVLGSEQLSYMFNELFDAFLFLDKDGDGKLKRKDMVLSLNDSYHQEKSPGHVTSRRFKEMDLNKNGQVTLKGFLFCIIKWIGIDSDDDMEQ</sequence>
<reference evidence="3" key="1">
    <citation type="journal article" date="2022" name="Cell">
        <title>Repeat-based holocentromeres influence genome architecture and karyotype evolution.</title>
        <authorList>
            <person name="Hofstatter P.G."/>
            <person name="Thangavel G."/>
            <person name="Lux T."/>
            <person name="Neumann P."/>
            <person name="Vondrak T."/>
            <person name="Novak P."/>
            <person name="Zhang M."/>
            <person name="Costa L."/>
            <person name="Castellani M."/>
            <person name="Scott A."/>
            <person name="Toegelov H."/>
            <person name="Fuchs J."/>
            <person name="Mata-Sucre Y."/>
            <person name="Dias Y."/>
            <person name="Vanzela A.L.L."/>
            <person name="Huettel B."/>
            <person name="Almeida C.C.S."/>
            <person name="Simkova H."/>
            <person name="Souza G."/>
            <person name="Pedrosa-Harand A."/>
            <person name="Macas J."/>
            <person name="Mayer K.F.X."/>
            <person name="Houben A."/>
            <person name="Marques A."/>
        </authorList>
    </citation>
    <scope>NUCLEOTIDE SEQUENCE</scope>
    <source>
        <strain evidence="3">RhyBre1mFocal</strain>
    </source>
</reference>
<dbReference type="Proteomes" id="UP001151287">
    <property type="component" value="Unassembled WGS sequence"/>
</dbReference>
<dbReference type="AlphaFoldDB" id="A0A9Q0C1U8"/>
<organism evidence="3 4">
    <name type="scientific">Rhynchospora breviuscula</name>
    <dbReference type="NCBI Taxonomy" id="2022672"/>
    <lineage>
        <taxon>Eukaryota</taxon>
        <taxon>Viridiplantae</taxon>
        <taxon>Streptophyta</taxon>
        <taxon>Embryophyta</taxon>
        <taxon>Tracheophyta</taxon>
        <taxon>Spermatophyta</taxon>
        <taxon>Magnoliopsida</taxon>
        <taxon>Liliopsida</taxon>
        <taxon>Poales</taxon>
        <taxon>Cyperaceae</taxon>
        <taxon>Cyperoideae</taxon>
        <taxon>Rhynchosporeae</taxon>
        <taxon>Rhynchospora</taxon>
    </lineage>
</organism>
<proteinExistence type="predicted"/>
<gene>
    <name evidence="3" type="ORF">LUZ63_017107</name>
</gene>
<feature type="domain" description="EF-hand" evidence="2">
    <location>
        <begin position="153"/>
        <end position="188"/>
    </location>
</feature>
<evidence type="ECO:0000256" key="1">
    <source>
        <dbReference type="ARBA" id="ARBA00022837"/>
    </source>
</evidence>